<accession>A0A8H4PLD4</accession>
<keyword evidence="4" id="KW-0540">Nuclease</keyword>
<dbReference type="Proteomes" id="UP000557566">
    <property type="component" value="Unassembled WGS sequence"/>
</dbReference>
<evidence type="ECO:0000259" key="8">
    <source>
        <dbReference type="PROSITE" id="PS50879"/>
    </source>
</evidence>
<comment type="catalytic activity">
    <reaction evidence="1">
        <text>Endonucleolytic cleavage to 5'-phosphomonoester.</text>
        <dbReference type="EC" id="3.1.26.4"/>
    </reaction>
</comment>
<keyword evidence="10" id="KW-1185">Reference proteome</keyword>
<dbReference type="GO" id="GO:0046872">
    <property type="term" value="F:metal ion binding"/>
    <property type="evidence" value="ECO:0007669"/>
    <property type="project" value="UniProtKB-KW"/>
</dbReference>
<dbReference type="PROSITE" id="PS50879">
    <property type="entry name" value="RNASE_H_1"/>
    <property type="match status" value="1"/>
</dbReference>
<dbReference type="InterPro" id="IPR050092">
    <property type="entry name" value="RNase_H"/>
</dbReference>
<dbReference type="InterPro" id="IPR012337">
    <property type="entry name" value="RNaseH-like_sf"/>
</dbReference>
<dbReference type="CDD" id="cd13934">
    <property type="entry name" value="RNase_H_Dikarya_like"/>
    <property type="match status" value="1"/>
</dbReference>
<evidence type="ECO:0000256" key="6">
    <source>
        <dbReference type="ARBA" id="ARBA00022759"/>
    </source>
</evidence>
<dbReference type="InterPro" id="IPR002156">
    <property type="entry name" value="RNaseH_domain"/>
</dbReference>
<evidence type="ECO:0000313" key="10">
    <source>
        <dbReference type="Proteomes" id="UP000557566"/>
    </source>
</evidence>
<dbReference type="GO" id="GO:0043137">
    <property type="term" value="P:DNA replication, removal of RNA primer"/>
    <property type="evidence" value="ECO:0007669"/>
    <property type="project" value="TreeGrafter"/>
</dbReference>
<proteinExistence type="inferred from homology"/>
<dbReference type="InterPro" id="IPR036397">
    <property type="entry name" value="RNaseH_sf"/>
</dbReference>
<dbReference type="OrthoDB" id="407198at2759"/>
<evidence type="ECO:0000256" key="5">
    <source>
        <dbReference type="ARBA" id="ARBA00022723"/>
    </source>
</evidence>
<comment type="similarity">
    <text evidence="2">Belongs to the RNase H family.</text>
</comment>
<keyword evidence="5" id="KW-0479">Metal-binding</keyword>
<dbReference type="GO" id="GO:0003676">
    <property type="term" value="F:nucleic acid binding"/>
    <property type="evidence" value="ECO:0007669"/>
    <property type="project" value="InterPro"/>
</dbReference>
<dbReference type="AlphaFoldDB" id="A0A8H4PLD4"/>
<dbReference type="PANTHER" id="PTHR10642">
    <property type="entry name" value="RIBONUCLEASE H1"/>
    <property type="match status" value="1"/>
</dbReference>
<evidence type="ECO:0000256" key="1">
    <source>
        <dbReference type="ARBA" id="ARBA00000077"/>
    </source>
</evidence>
<keyword evidence="7" id="KW-0378">Hydrolase</keyword>
<evidence type="ECO:0000313" key="9">
    <source>
        <dbReference type="EMBL" id="KAF4505286.1"/>
    </source>
</evidence>
<dbReference type="EC" id="3.1.26.4" evidence="3"/>
<dbReference type="SUPFAM" id="SSF53098">
    <property type="entry name" value="Ribonuclease H-like"/>
    <property type="match status" value="1"/>
</dbReference>
<evidence type="ECO:0000256" key="2">
    <source>
        <dbReference type="ARBA" id="ARBA00005300"/>
    </source>
</evidence>
<dbReference type="PANTHER" id="PTHR10642:SF26">
    <property type="entry name" value="RIBONUCLEASE H1"/>
    <property type="match status" value="1"/>
</dbReference>
<feature type="domain" description="RNase H type-1" evidence="8">
    <location>
        <begin position="49"/>
        <end position="191"/>
    </location>
</feature>
<evidence type="ECO:0000256" key="4">
    <source>
        <dbReference type="ARBA" id="ARBA00022722"/>
    </source>
</evidence>
<reference evidence="9 10" key="1">
    <citation type="journal article" date="2020" name="Genome Biol. Evol.">
        <title>A new high-quality draft genome assembly of the Chinese cordyceps Ophiocordyceps sinensis.</title>
        <authorList>
            <person name="Shu R."/>
            <person name="Zhang J."/>
            <person name="Meng Q."/>
            <person name="Zhang H."/>
            <person name="Zhou G."/>
            <person name="Li M."/>
            <person name="Wu P."/>
            <person name="Zhao Y."/>
            <person name="Chen C."/>
            <person name="Qin Q."/>
        </authorList>
    </citation>
    <scope>NUCLEOTIDE SEQUENCE [LARGE SCALE GENOMIC DNA]</scope>
    <source>
        <strain evidence="9 10">IOZ07</strain>
    </source>
</reference>
<dbReference type="Gene3D" id="3.30.420.10">
    <property type="entry name" value="Ribonuclease H-like superfamily/Ribonuclease H"/>
    <property type="match status" value="1"/>
</dbReference>
<dbReference type="Pfam" id="PF00075">
    <property type="entry name" value="RNase_H"/>
    <property type="match status" value="1"/>
</dbReference>
<dbReference type="EMBL" id="JAAVMX010000008">
    <property type="protein sequence ID" value="KAF4505286.1"/>
    <property type="molecule type" value="Genomic_DNA"/>
</dbReference>
<evidence type="ECO:0000256" key="3">
    <source>
        <dbReference type="ARBA" id="ARBA00012180"/>
    </source>
</evidence>
<organism evidence="9 10">
    <name type="scientific">Ophiocordyceps sinensis</name>
    <dbReference type="NCBI Taxonomy" id="72228"/>
    <lineage>
        <taxon>Eukaryota</taxon>
        <taxon>Fungi</taxon>
        <taxon>Dikarya</taxon>
        <taxon>Ascomycota</taxon>
        <taxon>Pezizomycotina</taxon>
        <taxon>Sordariomycetes</taxon>
        <taxon>Hypocreomycetidae</taxon>
        <taxon>Hypocreales</taxon>
        <taxon>Ophiocordycipitaceae</taxon>
        <taxon>Ophiocordyceps</taxon>
    </lineage>
</organism>
<comment type="caution">
    <text evidence="9">The sequence shown here is derived from an EMBL/GenBank/DDBJ whole genome shotgun (WGS) entry which is preliminary data.</text>
</comment>
<protein>
    <recommendedName>
        <fullName evidence="3">ribonuclease H</fullName>
        <ecNumber evidence="3">3.1.26.4</ecNumber>
    </recommendedName>
</protein>
<keyword evidence="6" id="KW-0255">Endonuclease</keyword>
<sequence>MRNLGHAFFSVPRINNPDGAFDIGRGELFPPGIGLGATPFGYRFIRRQDSRQALIYVDGACLDNGRANPKAGWAFVFKPETAGTAPHRGNVSGRLEKKGPFGDEYGQTSNRAELRAVLGALRFRHWEGEGFTTLVIATDSEYVAEGATTDLWEALLGEFERWDSWGLKIEFWRIPRTLNVVADGAAKRAADAEDVEEYLEVNGVLV</sequence>
<gene>
    <name evidence="9" type="ORF">G6O67_007251</name>
</gene>
<dbReference type="GO" id="GO:0004523">
    <property type="term" value="F:RNA-DNA hybrid ribonuclease activity"/>
    <property type="evidence" value="ECO:0007669"/>
    <property type="project" value="UniProtKB-EC"/>
</dbReference>
<name>A0A8H4PLD4_9HYPO</name>
<evidence type="ECO:0000256" key="7">
    <source>
        <dbReference type="ARBA" id="ARBA00022801"/>
    </source>
</evidence>